<protein>
    <recommendedName>
        <fullName evidence="2">ABC-type glycine betaine transport system substrate-binding domain-containing protein</fullName>
    </recommendedName>
</protein>
<dbReference type="GO" id="GO:0022857">
    <property type="term" value="F:transmembrane transporter activity"/>
    <property type="evidence" value="ECO:0007669"/>
    <property type="project" value="InterPro"/>
</dbReference>
<dbReference type="EMBL" id="CP009110">
    <property type="protein sequence ID" value="AIJ20205.1"/>
    <property type="molecule type" value="Genomic_DNA"/>
</dbReference>
<dbReference type="PATRIC" id="fig|1068978.7.peg.122"/>
<dbReference type="STRING" id="1068978.AMETH_0113"/>
<evidence type="ECO:0000259" key="2">
    <source>
        <dbReference type="Pfam" id="PF04069"/>
    </source>
</evidence>
<dbReference type="Proteomes" id="UP000062973">
    <property type="component" value="Chromosome"/>
</dbReference>
<dbReference type="PROSITE" id="PS51257">
    <property type="entry name" value="PROKAR_LIPOPROTEIN"/>
    <property type="match status" value="1"/>
</dbReference>
<dbReference type="Pfam" id="PF04069">
    <property type="entry name" value="OpuAC"/>
    <property type="match status" value="1"/>
</dbReference>
<organism evidence="3 4">
    <name type="scientific">Amycolatopsis methanolica 239</name>
    <dbReference type="NCBI Taxonomy" id="1068978"/>
    <lineage>
        <taxon>Bacteria</taxon>
        <taxon>Bacillati</taxon>
        <taxon>Actinomycetota</taxon>
        <taxon>Actinomycetes</taxon>
        <taxon>Pseudonocardiales</taxon>
        <taxon>Pseudonocardiaceae</taxon>
        <taxon>Amycolatopsis</taxon>
        <taxon>Amycolatopsis methanolica group</taxon>
    </lineage>
</organism>
<dbReference type="eggNOG" id="COG1732">
    <property type="taxonomic scope" value="Bacteria"/>
</dbReference>
<dbReference type="Gene3D" id="3.40.190.120">
    <property type="entry name" value="Osmoprotection protein (prox), domain 2"/>
    <property type="match status" value="1"/>
</dbReference>
<dbReference type="CDD" id="cd13611">
    <property type="entry name" value="PBP2_YehZ"/>
    <property type="match status" value="1"/>
</dbReference>
<dbReference type="RefSeq" id="WP_017986066.1">
    <property type="nucleotide sequence ID" value="NZ_AQUL01000001.1"/>
</dbReference>
<feature type="signal peptide" evidence="1">
    <location>
        <begin position="1"/>
        <end position="22"/>
    </location>
</feature>
<dbReference type="InterPro" id="IPR007210">
    <property type="entry name" value="ABC_Gly_betaine_transp_sub-bd"/>
</dbReference>
<dbReference type="Gene3D" id="3.40.190.10">
    <property type="entry name" value="Periplasmic binding protein-like II"/>
    <property type="match status" value="1"/>
</dbReference>
<proteinExistence type="predicted"/>
<sequence>MKHRWKAIFGAALLTTSLTACGLDVNAALPYEVKPGTIRPVPSLEGVDIAVGSKDFTENIILGYMAELALSAAGAHITDLTNISGSNSARQALINGQIDISWEYTGTAWISYQGNTEPIPDEKAQFDAAKAADEAQFGITWLDYSPVNDTYAFATTEAYAQQHNLRSNSDMTEFLKQHPEQAIFCVETEFASRQDGMPGVQKTYGFPTTEVKTFGTGAIYSAVASGTCNFGEIFTTDGRIAGLNLRVLTDDKRFFPQYNAAVTMKQEFLDAHPAVRGVLEPVAKALDNQQMIELCKQVDVDGRDAGEVARDWMVAKGFIQ</sequence>
<dbReference type="SUPFAM" id="SSF53850">
    <property type="entry name" value="Periplasmic binding protein-like II"/>
    <property type="match status" value="1"/>
</dbReference>
<dbReference type="OrthoDB" id="9781705at2"/>
<dbReference type="AlphaFoldDB" id="A0A076MMX6"/>
<feature type="domain" description="ABC-type glycine betaine transport system substrate-binding" evidence="2">
    <location>
        <begin position="48"/>
        <end position="313"/>
    </location>
</feature>
<accession>A0A076MMX6</accession>
<name>A0A076MMX6_AMYME</name>
<dbReference type="KEGG" id="amq:AMETH_0113"/>
<evidence type="ECO:0000256" key="1">
    <source>
        <dbReference type="SAM" id="SignalP"/>
    </source>
</evidence>
<keyword evidence="1" id="KW-0732">Signal</keyword>
<reference evidence="3 4" key="1">
    <citation type="submission" date="2014-07" db="EMBL/GenBank/DDBJ databases">
        <title>Whole Genome Sequence of the Amycolatopsis methanolica 239.</title>
        <authorList>
            <person name="Tang B."/>
        </authorList>
    </citation>
    <scope>NUCLEOTIDE SEQUENCE [LARGE SCALE GENOMIC DNA]</scope>
    <source>
        <strain evidence="3 4">239</strain>
    </source>
</reference>
<gene>
    <name evidence="3" type="ORF">AMETH_0113</name>
</gene>
<dbReference type="HOGENOM" id="CLU_038355_1_0_11"/>
<evidence type="ECO:0000313" key="4">
    <source>
        <dbReference type="Proteomes" id="UP000062973"/>
    </source>
</evidence>
<keyword evidence="4" id="KW-1185">Reference proteome</keyword>
<evidence type="ECO:0000313" key="3">
    <source>
        <dbReference type="EMBL" id="AIJ20205.1"/>
    </source>
</evidence>
<dbReference type="GO" id="GO:0043190">
    <property type="term" value="C:ATP-binding cassette (ABC) transporter complex"/>
    <property type="evidence" value="ECO:0007669"/>
    <property type="project" value="InterPro"/>
</dbReference>
<feature type="chain" id="PRO_5039684490" description="ABC-type glycine betaine transport system substrate-binding domain-containing protein" evidence="1">
    <location>
        <begin position="23"/>
        <end position="320"/>
    </location>
</feature>